<gene>
    <name evidence="1" type="ORF">LMG28140_04687</name>
</gene>
<proteinExistence type="predicted"/>
<evidence type="ECO:0000313" key="2">
    <source>
        <dbReference type="Proteomes" id="UP000598032"/>
    </source>
</evidence>
<reference evidence="1 2" key="1">
    <citation type="submission" date="2020-10" db="EMBL/GenBank/DDBJ databases">
        <authorList>
            <person name="Peeters C."/>
        </authorList>
    </citation>
    <scope>NUCLEOTIDE SEQUENCE [LARGE SCALE GENOMIC DNA]</scope>
    <source>
        <strain evidence="1 2">LMG 28140</strain>
    </source>
</reference>
<dbReference type="EMBL" id="CAJHCP010000010">
    <property type="protein sequence ID" value="CAD6548963.1"/>
    <property type="molecule type" value="Genomic_DNA"/>
</dbReference>
<sequence length="75" mass="8276">MNEKSAVGEITAEVIDAARQHPNGWVYKIEGTFGPEDYVPPESIVGAWKVNEHGQLTGEFVKNPKYQPGMSKTES</sequence>
<accession>A0ABN7I5S2</accession>
<dbReference type="Proteomes" id="UP000598032">
    <property type="component" value="Unassembled WGS sequence"/>
</dbReference>
<organism evidence="1 2">
    <name type="scientific">Paraburkholderia metrosideri</name>
    <dbReference type="NCBI Taxonomy" id="580937"/>
    <lineage>
        <taxon>Bacteria</taxon>
        <taxon>Pseudomonadati</taxon>
        <taxon>Pseudomonadota</taxon>
        <taxon>Betaproteobacteria</taxon>
        <taxon>Burkholderiales</taxon>
        <taxon>Burkholderiaceae</taxon>
        <taxon>Paraburkholderia</taxon>
    </lineage>
</organism>
<evidence type="ECO:0000313" key="1">
    <source>
        <dbReference type="EMBL" id="CAD6548963.1"/>
    </source>
</evidence>
<dbReference type="RefSeq" id="WP_201644645.1">
    <property type="nucleotide sequence ID" value="NZ_CAJHCP010000010.1"/>
</dbReference>
<keyword evidence="2" id="KW-1185">Reference proteome</keyword>
<protein>
    <submittedName>
        <fullName evidence="1">Uncharacterized protein</fullName>
    </submittedName>
</protein>
<name>A0ABN7I5S2_9BURK</name>
<comment type="caution">
    <text evidence="1">The sequence shown here is derived from an EMBL/GenBank/DDBJ whole genome shotgun (WGS) entry which is preliminary data.</text>
</comment>